<dbReference type="Gene3D" id="2.160.20.120">
    <property type="match status" value="1"/>
</dbReference>
<keyword evidence="3" id="KW-1185">Reference proteome</keyword>
<organism evidence="2 3">
    <name type="scientific">Kitasatospora atroaurantiaca</name>
    <dbReference type="NCBI Taxonomy" id="285545"/>
    <lineage>
        <taxon>Bacteria</taxon>
        <taxon>Bacillati</taxon>
        <taxon>Actinomycetota</taxon>
        <taxon>Actinomycetes</taxon>
        <taxon>Kitasatosporales</taxon>
        <taxon>Streptomycetaceae</taxon>
        <taxon>Kitasatospora</taxon>
    </lineage>
</organism>
<accession>A0A561ENK0</accession>
<sequence>MSARGLWRLLGGLVLGLAVLAGGSAAWGQLARQSDTDHQTYWQPISAVEVDSGSAMVKIEAGAADRVTVSENLDWALRRPSVSRTVTGSVLKVSVSCRTPVGLMGCGVTLDIQVPAATAIRAKGSSGTTLVRGVSGEIRARTTSGQVRLDGVSGPIWAWATSGQITGKELASQVVQAAAGSGRVDLSYARSPHSVTATTTSGSLAVSVPADRTRYRVDGRTTSGSWDVDPGLLDSAADRTIDVTTMSGQVSVMYATR</sequence>
<feature type="domain" description="DUF4097" evidence="1">
    <location>
        <begin position="119"/>
        <end position="252"/>
    </location>
</feature>
<dbReference type="AlphaFoldDB" id="A0A561ENK0"/>
<dbReference type="Proteomes" id="UP000318416">
    <property type="component" value="Unassembled WGS sequence"/>
</dbReference>
<evidence type="ECO:0000313" key="2">
    <source>
        <dbReference type="EMBL" id="TWE17203.1"/>
    </source>
</evidence>
<gene>
    <name evidence="2" type="ORF">FB465_2211</name>
</gene>
<dbReference type="EMBL" id="VIVR01000001">
    <property type="protein sequence ID" value="TWE17203.1"/>
    <property type="molecule type" value="Genomic_DNA"/>
</dbReference>
<dbReference type="InterPro" id="IPR025164">
    <property type="entry name" value="Toastrack_DUF4097"/>
</dbReference>
<dbReference type="OrthoDB" id="3867195at2"/>
<dbReference type="Pfam" id="PF13349">
    <property type="entry name" value="DUF4097"/>
    <property type="match status" value="1"/>
</dbReference>
<comment type="caution">
    <text evidence="2">The sequence shown here is derived from an EMBL/GenBank/DDBJ whole genome shotgun (WGS) entry which is preliminary data.</text>
</comment>
<evidence type="ECO:0000259" key="1">
    <source>
        <dbReference type="Pfam" id="PF13349"/>
    </source>
</evidence>
<name>A0A561ENK0_9ACTN</name>
<dbReference type="RefSeq" id="WP_145789835.1">
    <property type="nucleotide sequence ID" value="NZ_BAAABR010000030.1"/>
</dbReference>
<reference evidence="2 3" key="1">
    <citation type="submission" date="2019-06" db="EMBL/GenBank/DDBJ databases">
        <title>Sequencing the genomes of 1000 actinobacteria strains.</title>
        <authorList>
            <person name="Klenk H.-P."/>
        </authorList>
    </citation>
    <scope>NUCLEOTIDE SEQUENCE [LARGE SCALE GENOMIC DNA]</scope>
    <source>
        <strain evidence="2 3">DSM 41649</strain>
    </source>
</reference>
<proteinExistence type="predicted"/>
<evidence type="ECO:0000313" key="3">
    <source>
        <dbReference type="Proteomes" id="UP000318416"/>
    </source>
</evidence>
<protein>
    <submittedName>
        <fullName evidence="2">Putative adhesin</fullName>
    </submittedName>
</protein>